<evidence type="ECO:0000313" key="3">
    <source>
        <dbReference type="Proteomes" id="UP001152321"/>
    </source>
</evidence>
<dbReference type="CDD" id="cd00093">
    <property type="entry name" value="HTH_XRE"/>
    <property type="match status" value="1"/>
</dbReference>
<dbReference type="SMART" id="SM00530">
    <property type="entry name" value="HTH_XRE"/>
    <property type="match status" value="1"/>
</dbReference>
<evidence type="ECO:0000259" key="1">
    <source>
        <dbReference type="PROSITE" id="PS50943"/>
    </source>
</evidence>
<dbReference type="Pfam" id="PF01381">
    <property type="entry name" value="HTH_3"/>
    <property type="match status" value="1"/>
</dbReference>
<proteinExistence type="predicted"/>
<dbReference type="InterPro" id="IPR010982">
    <property type="entry name" value="Lambda_DNA-bd_dom_sf"/>
</dbReference>
<comment type="caution">
    <text evidence="2">The sequence shown here is derived from an EMBL/GenBank/DDBJ whole genome shotgun (WGS) entry which is preliminary data.</text>
</comment>
<reference evidence="2" key="1">
    <citation type="submission" date="2022-08" db="EMBL/GenBank/DDBJ databases">
        <title>Novel Bdellovibrio Species Isolated from Svalbard: Designation Bdellovibrio svalbardensis.</title>
        <authorList>
            <person name="Mitchell R.J."/>
            <person name="Choi S.Y."/>
        </authorList>
    </citation>
    <scope>NUCLEOTIDE SEQUENCE</scope>
    <source>
        <strain evidence="2">PAP01</strain>
    </source>
</reference>
<gene>
    <name evidence="2" type="ORF">NWE73_08595</name>
</gene>
<evidence type="ECO:0000313" key="2">
    <source>
        <dbReference type="EMBL" id="MDG0816419.1"/>
    </source>
</evidence>
<dbReference type="EMBL" id="JANRMI010000002">
    <property type="protein sequence ID" value="MDG0816419.1"/>
    <property type="molecule type" value="Genomic_DNA"/>
</dbReference>
<keyword evidence="3" id="KW-1185">Reference proteome</keyword>
<organism evidence="2 3">
    <name type="scientific">Bdellovibrio svalbardensis</name>
    <dbReference type="NCBI Taxonomy" id="2972972"/>
    <lineage>
        <taxon>Bacteria</taxon>
        <taxon>Pseudomonadati</taxon>
        <taxon>Bdellovibrionota</taxon>
        <taxon>Bdellovibrionia</taxon>
        <taxon>Bdellovibrionales</taxon>
        <taxon>Pseudobdellovibrionaceae</taxon>
        <taxon>Bdellovibrio</taxon>
    </lineage>
</organism>
<dbReference type="RefSeq" id="WP_277577898.1">
    <property type="nucleotide sequence ID" value="NZ_JANRMI010000002.1"/>
</dbReference>
<dbReference type="PROSITE" id="PS50943">
    <property type="entry name" value="HTH_CROC1"/>
    <property type="match status" value="1"/>
</dbReference>
<dbReference type="SUPFAM" id="SSF47413">
    <property type="entry name" value="lambda repressor-like DNA-binding domains"/>
    <property type="match status" value="1"/>
</dbReference>
<protein>
    <submittedName>
        <fullName evidence="2">Helix-turn-helix transcriptional regulator</fullName>
    </submittedName>
</protein>
<dbReference type="InterPro" id="IPR001387">
    <property type="entry name" value="Cro/C1-type_HTH"/>
</dbReference>
<dbReference type="Gene3D" id="1.10.260.40">
    <property type="entry name" value="lambda repressor-like DNA-binding domains"/>
    <property type="match status" value="1"/>
</dbReference>
<dbReference type="Proteomes" id="UP001152321">
    <property type="component" value="Unassembled WGS sequence"/>
</dbReference>
<name>A0ABT6DHU6_9BACT</name>
<sequence length="92" mass="10535">MGEKLSKLASFLKEGRLKAGLSQKEVSEYLKYDTPQFVSNWERGIAAPPISILKKLADLYKISSEKLFEVVLAEEIRLTEENLRKKFKMSKA</sequence>
<feature type="domain" description="HTH cro/C1-type" evidence="1">
    <location>
        <begin position="12"/>
        <end position="67"/>
    </location>
</feature>
<accession>A0ABT6DHU6</accession>